<dbReference type="Proteomes" id="UP000215223">
    <property type="component" value="Unassembled WGS sequence"/>
</dbReference>
<dbReference type="RefSeq" id="WP_093938652.1">
    <property type="nucleotide sequence ID" value="NZ_NMQT01000160.1"/>
</dbReference>
<dbReference type="EMBL" id="NMQT01000160">
    <property type="protein sequence ID" value="OXM45986.1"/>
    <property type="molecule type" value="Genomic_DNA"/>
</dbReference>
<gene>
    <name evidence="1" type="ORF">CFP71_37490</name>
</gene>
<dbReference type="InterPro" id="IPR008930">
    <property type="entry name" value="Terpenoid_cyclase/PrenylTrfase"/>
</dbReference>
<accession>A0A229RH61</accession>
<sequence length="513" mass="55004">MSTETLSSEIEGAQTKLVSALGDDGRWRGGCRSRLFESGLTLHLFRRLNVQGAAPRKLAAYCREALAAPAPRWQGALERDLARLIATSALGLPVTSEQADRVKAALGGLEHHSRKRKHDFFLALLAELVPQVSWSPARAFDPGPYAHQWITLIATSLRLLAADDADKAVPAAELTKAQGPDGSWQCHVPATVIALLALSTQDRNNPAVRSGLAFLVAQQRADGGLPFIADEDTWVTGLTTLTLLDSGLPPTLLAGAARYLADQQLPSGGWGYSETVDQSDIDDTAVITLALSRVPGHERAAERGAWHLLSLQNDDGGFPTFVRGAPSEVEITAKCLRTLGAFTGTASAVARGWRWLAGKQRPDGGFSHEWSRSPAFPVLHVLRAAADLPPGYPEQVVSEIRGGCLRFLRDTAGSGGGWRYHRDESEVSLMVTSHAVAALGSLPDPPVELIEEALPWLSEQGPAVADPDSLGPRPFVYDVPILARVYRLAALTSAHQVLAGTEARYSGFSLERA</sequence>
<evidence type="ECO:0008006" key="3">
    <source>
        <dbReference type="Google" id="ProtNLM"/>
    </source>
</evidence>
<evidence type="ECO:0000313" key="2">
    <source>
        <dbReference type="Proteomes" id="UP000215223"/>
    </source>
</evidence>
<protein>
    <recommendedName>
        <fullName evidence="3">Squalene cyclase C-terminal domain-containing protein</fullName>
    </recommendedName>
</protein>
<dbReference type="UniPathway" id="UPA00337"/>
<dbReference type="OrthoDB" id="9758578at2"/>
<reference evidence="1 2" key="1">
    <citation type="submission" date="2017-07" db="EMBL/GenBank/DDBJ databases">
        <title>Amycolatopsis thailandensis Genome sequencing and assembly.</title>
        <authorList>
            <person name="Kaur N."/>
            <person name="Mayilraj S."/>
        </authorList>
    </citation>
    <scope>NUCLEOTIDE SEQUENCE [LARGE SCALE GENOMIC DNA]</scope>
    <source>
        <strain evidence="1 2">JCM 16380</strain>
    </source>
</reference>
<name>A0A229RH61_9PSEU</name>
<comment type="caution">
    <text evidence="1">The sequence shown here is derived from an EMBL/GenBank/DDBJ whole genome shotgun (WGS) entry which is preliminary data.</text>
</comment>
<proteinExistence type="predicted"/>
<evidence type="ECO:0000313" key="1">
    <source>
        <dbReference type="EMBL" id="OXM45986.1"/>
    </source>
</evidence>
<dbReference type="AlphaFoldDB" id="A0A229RH61"/>
<keyword evidence="2" id="KW-1185">Reference proteome</keyword>
<dbReference type="SUPFAM" id="SSF48239">
    <property type="entry name" value="Terpenoid cyclases/Protein prenyltransferases"/>
    <property type="match status" value="2"/>
</dbReference>
<dbReference type="Gene3D" id="1.50.10.20">
    <property type="match status" value="2"/>
</dbReference>
<organism evidence="1 2">
    <name type="scientific">Amycolatopsis thailandensis</name>
    <dbReference type="NCBI Taxonomy" id="589330"/>
    <lineage>
        <taxon>Bacteria</taxon>
        <taxon>Bacillati</taxon>
        <taxon>Actinomycetota</taxon>
        <taxon>Actinomycetes</taxon>
        <taxon>Pseudonocardiales</taxon>
        <taxon>Pseudonocardiaceae</taxon>
        <taxon>Amycolatopsis</taxon>
    </lineage>
</organism>